<dbReference type="SUPFAM" id="SSF103365">
    <property type="entry name" value="Hypothetical protein PH1602"/>
    <property type="match status" value="1"/>
</dbReference>
<evidence type="ECO:0000256" key="8">
    <source>
        <dbReference type="ARBA" id="ARBA00023211"/>
    </source>
</evidence>
<proteinExistence type="predicted"/>
<evidence type="ECO:0000256" key="11">
    <source>
        <dbReference type="PIRSR" id="PIRSR601233-2"/>
    </source>
</evidence>
<evidence type="ECO:0000313" key="13">
    <source>
        <dbReference type="Proteomes" id="UP000190367"/>
    </source>
</evidence>
<dbReference type="Proteomes" id="UP000190367">
    <property type="component" value="Unassembled WGS sequence"/>
</dbReference>
<dbReference type="InterPro" id="IPR052915">
    <property type="entry name" value="RtcB-like"/>
</dbReference>
<keyword evidence="4" id="KW-0479">Metal-binding</keyword>
<sequence length="376" mass="43534">MRSIAFYCDAHSVERNAMEQLQQYSQKPFVDSISAFTDIHYCAEKALPVGVAFTTSDYFYPLITGKDIGCGVMYLKIDKQHWLRPFDKDAHYRAFAQAHTHMTDDGLGGGNHFLSIEEDNDAVYIICHTGTRDRGIALYQHCIQLTRDFSQAYGREVDYVHRDFVQPDFLRYYQDILQFGYERRKNFCVKTMIFLQNANYLKCNKGAIDKGYLQRNYKDLGSEGVLYGTPYQLEDSIHNHLRFSDKEIVHRKGSTELQQGRTVVIPLSMSRGSLLAKAGYLPGAAEALYSCSHGAGRRLSRFEAMKYWKTVLKEKQRRAYKEQFRELLDRSGNFPSGYIQEFDFAYKDASDVFRYQPYLQKVTQTTPVVTVKYTEI</sequence>
<dbReference type="GO" id="GO:0170057">
    <property type="term" value="F:RNA ligase (GTP) activity"/>
    <property type="evidence" value="ECO:0007669"/>
    <property type="project" value="UniProtKB-EC"/>
</dbReference>
<evidence type="ECO:0000256" key="5">
    <source>
        <dbReference type="ARBA" id="ARBA00022741"/>
    </source>
</evidence>
<keyword evidence="5 11" id="KW-0547">Nucleotide-binding</keyword>
<dbReference type="AlphaFoldDB" id="A0A1T4U4U4"/>
<dbReference type="PANTHER" id="PTHR43749">
    <property type="entry name" value="RNA-SPLICING LIGASE RTCB"/>
    <property type="match status" value="1"/>
</dbReference>
<keyword evidence="3 12" id="KW-0436">Ligase</keyword>
<evidence type="ECO:0000256" key="10">
    <source>
        <dbReference type="PIRSR" id="PIRSR601233-1"/>
    </source>
</evidence>
<name>A0A1T4U4U4_9BACT</name>
<dbReference type="EMBL" id="FUWZ01000009">
    <property type="protein sequence ID" value="SKA47694.1"/>
    <property type="molecule type" value="Genomic_DNA"/>
</dbReference>
<comment type="catalytic activity">
    <reaction evidence="9">
        <text>a 3'-end 3'-phospho-ribonucleotide-RNA + a 5'-end dephospho-ribonucleoside-RNA + GTP = a ribonucleotidyl-ribonucleotide-RNA + GMP + diphosphate</text>
        <dbReference type="Rhea" id="RHEA:68076"/>
        <dbReference type="Rhea" id="RHEA-COMP:10463"/>
        <dbReference type="Rhea" id="RHEA-COMP:13936"/>
        <dbReference type="Rhea" id="RHEA-COMP:17355"/>
        <dbReference type="ChEBI" id="CHEBI:33019"/>
        <dbReference type="ChEBI" id="CHEBI:37565"/>
        <dbReference type="ChEBI" id="CHEBI:58115"/>
        <dbReference type="ChEBI" id="CHEBI:83062"/>
        <dbReference type="ChEBI" id="CHEBI:138284"/>
        <dbReference type="ChEBI" id="CHEBI:173118"/>
        <dbReference type="EC" id="6.5.1.8"/>
    </reaction>
</comment>
<feature type="binding site" evidence="11">
    <location>
        <begin position="266"/>
        <end position="269"/>
    </location>
    <ligand>
        <name>GMP</name>
        <dbReference type="ChEBI" id="CHEBI:58115"/>
    </ligand>
</feature>
<evidence type="ECO:0000256" key="4">
    <source>
        <dbReference type="ARBA" id="ARBA00022723"/>
    </source>
</evidence>
<accession>A0A1T4U4U4</accession>
<dbReference type="GO" id="GO:0003909">
    <property type="term" value="F:DNA ligase activity"/>
    <property type="evidence" value="ECO:0007669"/>
    <property type="project" value="TreeGrafter"/>
</dbReference>
<protein>
    <recommendedName>
        <fullName evidence="2">3'-phosphate/5'-hydroxy nucleic acid ligase</fullName>
        <ecNumber evidence="2">6.5.1.8</ecNumber>
    </recommendedName>
</protein>
<keyword evidence="13" id="KW-1185">Reference proteome</keyword>
<evidence type="ECO:0000256" key="1">
    <source>
        <dbReference type="ARBA" id="ARBA00001936"/>
    </source>
</evidence>
<feature type="binding site" evidence="11">
    <location>
        <position position="273"/>
    </location>
    <ligand>
        <name>GMP</name>
        <dbReference type="ChEBI" id="CHEBI:58115"/>
    </ligand>
</feature>
<reference evidence="13" key="1">
    <citation type="submission" date="2017-02" db="EMBL/GenBank/DDBJ databases">
        <authorList>
            <person name="Varghese N."/>
            <person name="Submissions S."/>
        </authorList>
    </citation>
    <scope>NUCLEOTIDE SEQUENCE [LARGE SCALE GENOMIC DNA]</scope>
    <source>
        <strain evidence="13">DSM 22224</strain>
    </source>
</reference>
<dbReference type="InterPro" id="IPR001233">
    <property type="entry name" value="RtcB"/>
</dbReference>
<feature type="active site" description="GMP-histidine intermediate" evidence="10">
    <location>
        <position position="293"/>
    </location>
</feature>
<evidence type="ECO:0000256" key="6">
    <source>
        <dbReference type="ARBA" id="ARBA00022800"/>
    </source>
</evidence>
<dbReference type="Gene3D" id="3.90.1860.10">
    <property type="entry name" value="tRNA-splicing ligase RtcB"/>
    <property type="match status" value="2"/>
</dbReference>
<gene>
    <name evidence="12" type="ORF">SAMN04488128_10921</name>
</gene>
<evidence type="ECO:0000313" key="12">
    <source>
        <dbReference type="EMBL" id="SKA47694.1"/>
    </source>
</evidence>
<evidence type="ECO:0000256" key="3">
    <source>
        <dbReference type="ARBA" id="ARBA00022598"/>
    </source>
</evidence>
<keyword evidence="7 11" id="KW-0342">GTP-binding</keyword>
<dbReference type="STRING" id="634771.SAMN04488128_10921"/>
<dbReference type="GO" id="GO:0006281">
    <property type="term" value="P:DNA repair"/>
    <property type="evidence" value="ECO:0007669"/>
    <property type="project" value="TreeGrafter"/>
</dbReference>
<evidence type="ECO:0000256" key="9">
    <source>
        <dbReference type="ARBA" id="ARBA00047746"/>
    </source>
</evidence>
<feature type="binding site" evidence="11">
    <location>
        <begin position="293"/>
        <end position="296"/>
    </location>
    <ligand>
        <name>GMP</name>
        <dbReference type="ChEBI" id="CHEBI:58115"/>
    </ligand>
</feature>
<evidence type="ECO:0000256" key="2">
    <source>
        <dbReference type="ARBA" id="ARBA00012726"/>
    </source>
</evidence>
<dbReference type="GO" id="GO:0030145">
    <property type="term" value="F:manganese ion binding"/>
    <property type="evidence" value="ECO:0007669"/>
    <property type="project" value="TreeGrafter"/>
</dbReference>
<dbReference type="RefSeq" id="WP_078673255.1">
    <property type="nucleotide sequence ID" value="NZ_FUWZ01000009.1"/>
</dbReference>
<organism evidence="12 13">
    <name type="scientific">Chitinophaga eiseniae</name>
    <dbReference type="NCBI Taxonomy" id="634771"/>
    <lineage>
        <taxon>Bacteria</taxon>
        <taxon>Pseudomonadati</taxon>
        <taxon>Bacteroidota</taxon>
        <taxon>Chitinophagia</taxon>
        <taxon>Chitinophagales</taxon>
        <taxon>Chitinophagaceae</taxon>
        <taxon>Chitinophaga</taxon>
    </lineage>
</organism>
<dbReference type="GO" id="GO:0006396">
    <property type="term" value="P:RNA processing"/>
    <property type="evidence" value="ECO:0007669"/>
    <property type="project" value="InterPro"/>
</dbReference>
<dbReference type="GO" id="GO:0005525">
    <property type="term" value="F:GTP binding"/>
    <property type="evidence" value="ECO:0007669"/>
    <property type="project" value="UniProtKB-KW"/>
</dbReference>
<comment type="cofactor">
    <cofactor evidence="1">
        <name>Mn(2+)</name>
        <dbReference type="ChEBI" id="CHEBI:29035"/>
    </cofactor>
</comment>
<dbReference type="PANTHER" id="PTHR43749:SF2">
    <property type="entry name" value="RNA-SPLICING LIGASE RTCB"/>
    <property type="match status" value="1"/>
</dbReference>
<dbReference type="EC" id="6.5.1.8" evidence="2"/>
<dbReference type="OrthoDB" id="9802323at2"/>
<dbReference type="InterPro" id="IPR036025">
    <property type="entry name" value="RtcB-like_sf"/>
</dbReference>
<keyword evidence="8" id="KW-0464">Manganese</keyword>
<dbReference type="GO" id="GO:0042245">
    <property type="term" value="P:RNA repair"/>
    <property type="evidence" value="ECO:0007669"/>
    <property type="project" value="UniProtKB-KW"/>
</dbReference>
<keyword evidence="6" id="KW-0692">RNA repair</keyword>
<evidence type="ECO:0000256" key="7">
    <source>
        <dbReference type="ARBA" id="ARBA00023134"/>
    </source>
</evidence>
<dbReference type="Pfam" id="PF01139">
    <property type="entry name" value="RtcB"/>
    <property type="match status" value="1"/>
</dbReference>